<dbReference type="Pfam" id="PF24681">
    <property type="entry name" value="Kelch_KLHDC2_KLHL20_DRC7"/>
    <property type="match status" value="1"/>
</dbReference>
<evidence type="ECO:0000313" key="3">
    <source>
        <dbReference type="EMBL" id="POY74864.1"/>
    </source>
</evidence>
<feature type="compositionally biased region" description="Low complexity" evidence="1">
    <location>
        <begin position="482"/>
        <end position="492"/>
    </location>
</feature>
<protein>
    <recommendedName>
        <fullName evidence="2">DUF4110 domain-containing protein</fullName>
    </recommendedName>
</protein>
<feature type="compositionally biased region" description="Basic and acidic residues" evidence="1">
    <location>
        <begin position="416"/>
        <end position="434"/>
    </location>
</feature>
<feature type="compositionally biased region" description="Basic and acidic residues" evidence="1">
    <location>
        <begin position="23"/>
        <end position="36"/>
    </location>
</feature>
<name>A0A2S5BDL6_9BASI</name>
<feature type="domain" description="DUF4110" evidence="2">
    <location>
        <begin position="682"/>
        <end position="751"/>
    </location>
</feature>
<evidence type="ECO:0000256" key="1">
    <source>
        <dbReference type="SAM" id="MobiDB-lite"/>
    </source>
</evidence>
<feature type="compositionally biased region" description="Acidic residues" evidence="1">
    <location>
        <begin position="574"/>
        <end position="588"/>
    </location>
</feature>
<proteinExistence type="predicted"/>
<dbReference type="Proteomes" id="UP000237144">
    <property type="component" value="Unassembled WGS sequence"/>
</dbReference>
<evidence type="ECO:0000313" key="4">
    <source>
        <dbReference type="Proteomes" id="UP000237144"/>
    </source>
</evidence>
<gene>
    <name evidence="3" type="ORF">BMF94_2137</name>
</gene>
<dbReference type="STRING" id="741276.A0A2S5BDL6"/>
<feature type="region of interest" description="Disordered" evidence="1">
    <location>
        <begin position="409"/>
        <end position="451"/>
    </location>
</feature>
<dbReference type="PANTHER" id="PTHR46063:SF1">
    <property type="entry name" value="KELCH DOMAIN-CONTAINING PROTEIN 4"/>
    <property type="match status" value="1"/>
</dbReference>
<dbReference type="InterPro" id="IPR015915">
    <property type="entry name" value="Kelch-typ_b-propeller"/>
</dbReference>
<dbReference type="Gene3D" id="2.120.10.80">
    <property type="entry name" value="Kelch-type beta propeller"/>
    <property type="match status" value="1"/>
</dbReference>
<dbReference type="Pfam" id="PF13422">
    <property type="entry name" value="DUF4110"/>
    <property type="match status" value="1"/>
</dbReference>
<evidence type="ECO:0000259" key="2">
    <source>
        <dbReference type="Pfam" id="PF13422"/>
    </source>
</evidence>
<organism evidence="3 4">
    <name type="scientific">Rhodotorula taiwanensis</name>
    <dbReference type="NCBI Taxonomy" id="741276"/>
    <lineage>
        <taxon>Eukaryota</taxon>
        <taxon>Fungi</taxon>
        <taxon>Dikarya</taxon>
        <taxon>Basidiomycota</taxon>
        <taxon>Pucciniomycotina</taxon>
        <taxon>Microbotryomycetes</taxon>
        <taxon>Sporidiobolales</taxon>
        <taxon>Sporidiobolaceae</taxon>
        <taxon>Rhodotorula</taxon>
    </lineage>
</organism>
<dbReference type="AlphaFoldDB" id="A0A2S5BDL6"/>
<dbReference type="InterPro" id="IPR052588">
    <property type="entry name" value="Kelch_domain_protein"/>
</dbReference>
<keyword evidence="4" id="KW-1185">Reference proteome</keyword>
<dbReference type="SUPFAM" id="SSF117281">
    <property type="entry name" value="Kelch motif"/>
    <property type="match status" value="1"/>
</dbReference>
<feature type="compositionally biased region" description="Acidic residues" evidence="1">
    <location>
        <begin position="436"/>
        <end position="446"/>
    </location>
</feature>
<dbReference type="InterPro" id="IPR025183">
    <property type="entry name" value="DUF4110"/>
</dbReference>
<reference evidence="3 4" key="1">
    <citation type="journal article" date="2018" name="Front. Microbiol.">
        <title>Prospects for Fungal Bioremediation of Acidic Radioactive Waste Sites: Characterization and Genome Sequence of Rhodotorula taiwanensis MD1149.</title>
        <authorList>
            <person name="Tkavc R."/>
            <person name="Matrosova V.Y."/>
            <person name="Grichenko O.E."/>
            <person name="Gostincar C."/>
            <person name="Volpe R.P."/>
            <person name="Klimenkova P."/>
            <person name="Gaidamakova E.K."/>
            <person name="Zhou C.E."/>
            <person name="Stewart B.J."/>
            <person name="Lyman M.G."/>
            <person name="Malfatti S.A."/>
            <person name="Rubinfeld B."/>
            <person name="Courtot M."/>
            <person name="Singh J."/>
            <person name="Dalgard C.L."/>
            <person name="Hamilton T."/>
            <person name="Frey K.G."/>
            <person name="Gunde-Cimerman N."/>
            <person name="Dugan L."/>
            <person name="Daly M.J."/>
        </authorList>
    </citation>
    <scope>NUCLEOTIDE SEQUENCE [LARGE SCALE GENOMIC DNA]</scope>
    <source>
        <strain evidence="3 4">MD1149</strain>
    </source>
</reference>
<dbReference type="EMBL" id="PJQD01000021">
    <property type="protein sequence ID" value="POY74864.1"/>
    <property type="molecule type" value="Genomic_DNA"/>
</dbReference>
<comment type="caution">
    <text evidence="3">The sequence shown here is derived from an EMBL/GenBank/DDBJ whole genome shotgun (WGS) entry which is preliminary data.</text>
</comment>
<sequence length="775" mass="86688">MGKTKSKKGAGDAKAAAKAAKKLKQESKRAKTDTKQIKKKKGKEKEETWEEDDFLTSLEQFRQKWAEDHKVTEDLVEGPPSRRANAMLVTSPVSDHLFLFGGENYDGQKVEMYADMYRYDPAKNEWRKFSSPTQPGPRAAHQMVGTVAGGGRLWVHGGEYSAPNQTSFYHYHDLWSYSIESSSWERWETKVRPSARSGHRMAVYKNFIFLFGGFQDTGIRTTYLNDLWAWSLTDFRWHKVEFSDLDRKPQSRSGFSFLPSADGLVLHGGYTKNYEGKRVTGVALNDTWLLKVPPIAEDGTCDFKKFKWEKRKNPGNPPNPTRSGCTMTYWANKGMGILFGGVSDDDKDEETLDSTFYNELFGYNTAGNGRWIQLLLRRKKKAGGASGAAKKKKKAAAAAAAAMAIEAAGGGGAGETKQKEATEGDAEGDKKMQEEYGSDEEYESDDEPKPWEIARARREIELEMERAAKQATLQSENKDSSQTDSADAQDSAEFAVNRPEDDDDDPEKSIPGPRYNVMACVQRNTLYLYGGILEAGNREYTLADFHSINLDKLDRFSCLREDKIDAAEWHGSDSENDDDSDSDEDEGGSESSQSDQDMPEEGDGQAPVEVEPMQIEIDELALTEAEVAAKKAEKARLEVWTHCYFAISDQDAHVRVCELQQEELRKKATAFIGVSADTARTAEEILSTPQAGESLAQFFARSREYWTGKAHEQNGSGNRGKELRRDGFALAEQRYEEYKPILEEIVRMQEQAGIDAASARAGARAGLGTESRNRR</sequence>
<feature type="region of interest" description="Disordered" evidence="1">
    <location>
        <begin position="568"/>
        <end position="605"/>
    </location>
</feature>
<accession>A0A2S5BDL6</accession>
<dbReference type="PANTHER" id="PTHR46063">
    <property type="entry name" value="KELCH DOMAIN-CONTAINING PROTEIN"/>
    <property type="match status" value="1"/>
</dbReference>
<feature type="region of interest" description="Disordered" evidence="1">
    <location>
        <begin position="1"/>
        <end position="51"/>
    </location>
</feature>
<dbReference type="OrthoDB" id="4447at2759"/>
<feature type="region of interest" description="Disordered" evidence="1">
    <location>
        <begin position="469"/>
        <end position="513"/>
    </location>
</feature>